<dbReference type="EMBL" id="CM044704">
    <property type="protein sequence ID" value="KAI5667158.1"/>
    <property type="molecule type" value="Genomic_DNA"/>
</dbReference>
<name>A0ACC0B3E4_CATRO</name>
<sequence>MEEQPVVVEPTMWLPPINSHLKFYTLILAKQSYVRVRVNPALVVLRPAFSISISITVKFYPENSTRKRSFMGLSLDHTYQIPCWHITSLSPMNAVRFILDLINRTWLCFQLKNIFLRWKHFDEGGNICWEDGDVYGVLEKIWYFLCTMSRKSYNQGRNELPFSLEIMKIIQIPHDQFRDWNSWYRQKKRANPYFEREFKNAIRRPRTPEELLEPVLYDHIATSESAIQELETLKFGESGCSSTADTNCLVCLQKLQIGSIACRLPCSHLFHKDCVIKWLQESHMCPLCRFKFPLKINRSNN</sequence>
<organism evidence="1 2">
    <name type="scientific">Catharanthus roseus</name>
    <name type="common">Madagascar periwinkle</name>
    <name type="synonym">Vinca rosea</name>
    <dbReference type="NCBI Taxonomy" id="4058"/>
    <lineage>
        <taxon>Eukaryota</taxon>
        <taxon>Viridiplantae</taxon>
        <taxon>Streptophyta</taxon>
        <taxon>Embryophyta</taxon>
        <taxon>Tracheophyta</taxon>
        <taxon>Spermatophyta</taxon>
        <taxon>Magnoliopsida</taxon>
        <taxon>eudicotyledons</taxon>
        <taxon>Gunneridae</taxon>
        <taxon>Pentapetalae</taxon>
        <taxon>asterids</taxon>
        <taxon>lamiids</taxon>
        <taxon>Gentianales</taxon>
        <taxon>Apocynaceae</taxon>
        <taxon>Rauvolfioideae</taxon>
        <taxon>Vinceae</taxon>
        <taxon>Catharanthinae</taxon>
        <taxon>Catharanthus</taxon>
    </lineage>
</organism>
<keyword evidence="2" id="KW-1185">Reference proteome</keyword>
<evidence type="ECO:0000313" key="2">
    <source>
        <dbReference type="Proteomes" id="UP001060085"/>
    </source>
</evidence>
<evidence type="ECO:0000313" key="1">
    <source>
        <dbReference type="EMBL" id="KAI5667158.1"/>
    </source>
</evidence>
<accession>A0ACC0B3E4</accession>
<gene>
    <name evidence="1" type="ORF">M9H77_17011</name>
</gene>
<reference evidence="2" key="1">
    <citation type="journal article" date="2023" name="Nat. Plants">
        <title>Single-cell RNA sequencing provides a high-resolution roadmap for understanding the multicellular compartmentation of specialized metabolism.</title>
        <authorList>
            <person name="Sun S."/>
            <person name="Shen X."/>
            <person name="Li Y."/>
            <person name="Li Y."/>
            <person name="Wang S."/>
            <person name="Li R."/>
            <person name="Zhang H."/>
            <person name="Shen G."/>
            <person name="Guo B."/>
            <person name="Wei J."/>
            <person name="Xu J."/>
            <person name="St-Pierre B."/>
            <person name="Chen S."/>
            <person name="Sun C."/>
        </authorList>
    </citation>
    <scope>NUCLEOTIDE SEQUENCE [LARGE SCALE GENOMIC DNA]</scope>
</reference>
<protein>
    <submittedName>
        <fullName evidence="1">Uncharacterized protein</fullName>
    </submittedName>
</protein>
<comment type="caution">
    <text evidence="1">The sequence shown here is derived from an EMBL/GenBank/DDBJ whole genome shotgun (WGS) entry which is preliminary data.</text>
</comment>
<dbReference type="Proteomes" id="UP001060085">
    <property type="component" value="Linkage Group LG04"/>
</dbReference>
<proteinExistence type="predicted"/>